<dbReference type="Gene3D" id="3.40.50.200">
    <property type="entry name" value="Peptidase S8/S53 domain"/>
    <property type="match status" value="1"/>
</dbReference>
<comment type="similarity">
    <text evidence="1 5">Belongs to the peptidase S8 family.</text>
</comment>
<reference evidence="8 9" key="1">
    <citation type="submission" date="2007-01" db="EMBL/GenBank/DDBJ databases">
        <authorList>
            <person name="Haygood M."/>
            <person name="Podell S."/>
            <person name="Anderson C."/>
            <person name="Hopkinson B."/>
            <person name="Roe K."/>
            <person name="Barbeau K."/>
            <person name="Gaasterland T."/>
            <person name="Ferriera S."/>
            <person name="Johnson J."/>
            <person name="Kravitz S."/>
            <person name="Beeson K."/>
            <person name="Sutton G."/>
            <person name="Rogers Y.-H."/>
            <person name="Friedman R."/>
            <person name="Frazier M."/>
            <person name="Venter J.C."/>
        </authorList>
    </citation>
    <scope>NUCLEOTIDE SEQUENCE [LARGE SCALE GENOMIC DNA]</scope>
    <source>
        <strain evidence="8 9">ATCC 23134</strain>
    </source>
</reference>
<feature type="active site" description="Charge relay system" evidence="5">
    <location>
        <position position="360"/>
    </location>
</feature>
<dbReference type="InterPro" id="IPR023827">
    <property type="entry name" value="Peptidase_S8_Asp-AS"/>
</dbReference>
<proteinExistence type="inferred from homology"/>
<keyword evidence="3 5" id="KW-0378">Hydrolase</keyword>
<organism evidence="8 9">
    <name type="scientific">Microscilla marina ATCC 23134</name>
    <dbReference type="NCBI Taxonomy" id="313606"/>
    <lineage>
        <taxon>Bacteria</taxon>
        <taxon>Pseudomonadati</taxon>
        <taxon>Bacteroidota</taxon>
        <taxon>Cytophagia</taxon>
        <taxon>Cytophagales</taxon>
        <taxon>Microscillaceae</taxon>
        <taxon>Microscilla</taxon>
    </lineage>
</organism>
<dbReference type="AlphaFoldDB" id="A1ZLS7"/>
<keyword evidence="2 5" id="KW-0645">Protease</keyword>
<keyword evidence="4 5" id="KW-0720">Serine protease</keyword>
<keyword evidence="9" id="KW-1185">Reference proteome</keyword>
<comment type="caution">
    <text evidence="8">The sequence shown here is derived from an EMBL/GenBank/DDBJ whole genome shotgun (WGS) entry which is preliminary data.</text>
</comment>
<dbReference type="InterPro" id="IPR015500">
    <property type="entry name" value="Peptidase_S8_subtilisin-rel"/>
</dbReference>
<dbReference type="GO" id="GO:0006508">
    <property type="term" value="P:proteolysis"/>
    <property type="evidence" value="ECO:0007669"/>
    <property type="project" value="UniProtKB-KW"/>
</dbReference>
<dbReference type="eggNOG" id="COG1404">
    <property type="taxonomic scope" value="Bacteria"/>
</dbReference>
<dbReference type="Pfam" id="PF18962">
    <property type="entry name" value="Por_Secre_tail"/>
    <property type="match status" value="1"/>
</dbReference>
<dbReference type="InterPro" id="IPR026444">
    <property type="entry name" value="Secre_tail"/>
</dbReference>
<evidence type="ECO:0000259" key="6">
    <source>
        <dbReference type="Pfam" id="PF00082"/>
    </source>
</evidence>
<evidence type="ECO:0000256" key="3">
    <source>
        <dbReference type="ARBA" id="ARBA00022801"/>
    </source>
</evidence>
<dbReference type="Proteomes" id="UP000004095">
    <property type="component" value="Unassembled WGS sequence"/>
</dbReference>
<dbReference type="PRINTS" id="PR00723">
    <property type="entry name" value="SUBTILISIN"/>
</dbReference>
<dbReference type="InterPro" id="IPR022398">
    <property type="entry name" value="Peptidase_S8_His-AS"/>
</dbReference>
<dbReference type="PROSITE" id="PS00137">
    <property type="entry name" value="SUBTILASE_HIS"/>
    <property type="match status" value="1"/>
</dbReference>
<protein>
    <submittedName>
        <fullName evidence="8">Peptidase S8 and S53, subtilisin, kexin, sedolisin</fullName>
    </submittedName>
</protein>
<evidence type="ECO:0000256" key="4">
    <source>
        <dbReference type="ARBA" id="ARBA00022825"/>
    </source>
</evidence>
<dbReference type="PANTHER" id="PTHR43399:SF4">
    <property type="entry name" value="CELL WALL-ASSOCIATED PROTEASE"/>
    <property type="match status" value="1"/>
</dbReference>
<dbReference type="Pfam" id="PF00082">
    <property type="entry name" value="Peptidase_S8"/>
    <property type="match status" value="1"/>
</dbReference>
<dbReference type="EMBL" id="AAWS01000014">
    <property type="protein sequence ID" value="EAY28832.1"/>
    <property type="molecule type" value="Genomic_DNA"/>
</dbReference>
<evidence type="ECO:0000256" key="5">
    <source>
        <dbReference type="PROSITE-ProRule" id="PRU01240"/>
    </source>
</evidence>
<feature type="domain" description="Secretion system C-terminal sorting" evidence="7">
    <location>
        <begin position="841"/>
        <end position="911"/>
    </location>
</feature>
<dbReference type="PROSITE" id="PS51892">
    <property type="entry name" value="SUBTILASE"/>
    <property type="match status" value="1"/>
</dbReference>
<dbReference type="InterPro" id="IPR036852">
    <property type="entry name" value="Peptidase_S8/S53_dom_sf"/>
</dbReference>
<evidence type="ECO:0000259" key="7">
    <source>
        <dbReference type="Pfam" id="PF18962"/>
    </source>
</evidence>
<accession>A1ZLS7</accession>
<name>A1ZLS7_MICM2</name>
<gene>
    <name evidence="8" type="ORF">M23134_07930</name>
</gene>
<feature type="active site" description="Charge relay system" evidence="5">
    <location>
        <position position="138"/>
    </location>
</feature>
<dbReference type="SUPFAM" id="SSF52743">
    <property type="entry name" value="Subtilisin-like"/>
    <property type="match status" value="1"/>
</dbReference>
<dbReference type="InterPro" id="IPR000209">
    <property type="entry name" value="Peptidase_S8/S53_dom"/>
</dbReference>
<evidence type="ECO:0000256" key="1">
    <source>
        <dbReference type="ARBA" id="ARBA00011073"/>
    </source>
</evidence>
<evidence type="ECO:0000313" key="9">
    <source>
        <dbReference type="Proteomes" id="UP000004095"/>
    </source>
</evidence>
<evidence type="ECO:0000256" key="2">
    <source>
        <dbReference type="ARBA" id="ARBA00022670"/>
    </source>
</evidence>
<dbReference type="InterPro" id="IPR051048">
    <property type="entry name" value="Peptidase_S8/S53_subtilisin"/>
</dbReference>
<dbReference type="PANTHER" id="PTHR43399">
    <property type="entry name" value="SUBTILISIN-RELATED"/>
    <property type="match status" value="1"/>
</dbReference>
<dbReference type="PROSITE" id="PS00136">
    <property type="entry name" value="SUBTILASE_ASP"/>
    <property type="match status" value="1"/>
</dbReference>
<dbReference type="GO" id="GO:0004252">
    <property type="term" value="F:serine-type endopeptidase activity"/>
    <property type="evidence" value="ECO:0007669"/>
    <property type="project" value="UniProtKB-UniRule"/>
</dbReference>
<feature type="domain" description="Peptidase S8/S53" evidence="6">
    <location>
        <begin position="131"/>
        <end position="411"/>
    </location>
</feature>
<feature type="active site" description="Charge relay system" evidence="5">
    <location>
        <position position="203"/>
    </location>
</feature>
<dbReference type="NCBIfam" id="TIGR04183">
    <property type="entry name" value="Por_Secre_tail"/>
    <property type="match status" value="1"/>
</dbReference>
<sequence>MKLKPTAHQVVRTQSIYSGDFQQNLAQIKGQIQPIFSPPVASKSAVAPSNQARYIQANDVSLFYRVRYQSTLTVMEAIQQVKSSGLVEYGEPSYLHTIDNTPNDPSYHKQEAYIKKVQADLAWGITKGAADVVIAIIDTGIDIDHPDLADNIYINKGEIPGNKLDDDHDGLVDNYKGWDLIGSSLASPKPDNNPDIGNNGQEHGTHVAGIAGAIMNNHFGIAGIAPQCKLMIFKVSDDTPSDTIARGYEAIKYAADQGADIINVSWGRATNLHSKFEQEMIAYATQKGALVVTSAGNNSSNSSLQAPSTYQFVLSVASVDTQDVKSPISNYGLNTDISAPGEQIISTAANGRFETKRGTSMSSAVVAGAAALVKSKKPHLTGLQIGELLRVTSDNIDHLNKPAYQQQLGAGRLNILRALTAKPSPSIRTTQVLQLDEQDQVLNIRSVFTNLLTATNDLVKIKVTGDSRFFEVNTDQITTPNKLGTLESFDNNHQPLQLKFKPYVPRHWITTLTFSYSSGSYTATEHVTVKLRSNDYLTVEKNQLKVTLSDYGRIGTDENWNHLQGEGLVYKGKRLLLSAGLIIGKSSQQVVDAVLANNSPVGFHDHFIPAQKIKQVTLPRLADFEYEGVVTDAQAGNHQLGLQIKTRYYLWNKPPYDKFMVVEHTITNTSNTPHQNLYAGWFADWDLPTLHSIYPRNQARWDEVNRMGYVRSAESDEQEFAGIMLLTPDKQATYYAMVNRRFARPEEILSDGFSSADKFKTLSSGTSHNIAPLTGASDVSHVVGAGPFSLAPNQSTTVTFAFVVGDHLEDLIAQAKEVQQLYNGKSTLAPPTQLKNNLKILPNPNNGEFLVKTGGAQIKSVAIFDIKGRLVKQQFLVNDSKLKLSLGAATQGVYFIRMYTSDGYFTKKLIIK</sequence>
<evidence type="ECO:0000313" key="8">
    <source>
        <dbReference type="EMBL" id="EAY28832.1"/>
    </source>
</evidence>